<dbReference type="EMBL" id="JAVHNQ010000004">
    <property type="protein sequence ID" value="KAK6350156.1"/>
    <property type="molecule type" value="Genomic_DNA"/>
</dbReference>
<feature type="region of interest" description="Disordered" evidence="4">
    <location>
        <begin position="227"/>
        <end position="404"/>
    </location>
</feature>
<feature type="domain" description="RFTS" evidence="5">
    <location>
        <begin position="42"/>
        <end position="138"/>
    </location>
</feature>
<proteinExistence type="predicted"/>
<keyword evidence="2" id="KW-0539">Nucleus</keyword>
<dbReference type="InterPro" id="IPR022702">
    <property type="entry name" value="Cytosine_MeTrfase1_RFD"/>
</dbReference>
<gene>
    <name evidence="6" type="ORF">TWF696_006400</name>
</gene>
<dbReference type="Proteomes" id="UP001375240">
    <property type="component" value="Unassembled WGS sequence"/>
</dbReference>
<feature type="region of interest" description="Disordered" evidence="4">
    <location>
        <begin position="417"/>
        <end position="493"/>
    </location>
</feature>
<dbReference type="AlphaFoldDB" id="A0AAV9UYZ6"/>
<evidence type="ECO:0000313" key="6">
    <source>
        <dbReference type="EMBL" id="KAK6350156.1"/>
    </source>
</evidence>
<organism evidence="6 7">
    <name type="scientific">Orbilia brochopaga</name>
    <dbReference type="NCBI Taxonomy" id="3140254"/>
    <lineage>
        <taxon>Eukaryota</taxon>
        <taxon>Fungi</taxon>
        <taxon>Dikarya</taxon>
        <taxon>Ascomycota</taxon>
        <taxon>Pezizomycotina</taxon>
        <taxon>Orbiliomycetes</taxon>
        <taxon>Orbiliales</taxon>
        <taxon>Orbiliaceae</taxon>
        <taxon>Orbilia</taxon>
    </lineage>
</organism>
<feature type="compositionally biased region" description="Polar residues" evidence="4">
    <location>
        <begin position="253"/>
        <end position="266"/>
    </location>
</feature>
<name>A0AAV9UYZ6_9PEZI</name>
<dbReference type="Pfam" id="PF12047">
    <property type="entry name" value="DNMT1-RFD"/>
    <property type="match status" value="1"/>
</dbReference>
<feature type="coiled-coil region" evidence="3">
    <location>
        <begin position="705"/>
        <end position="732"/>
    </location>
</feature>
<evidence type="ECO:0000313" key="7">
    <source>
        <dbReference type="Proteomes" id="UP001375240"/>
    </source>
</evidence>
<evidence type="ECO:0000256" key="1">
    <source>
        <dbReference type="ARBA" id="ARBA00004123"/>
    </source>
</evidence>
<evidence type="ECO:0000259" key="5">
    <source>
        <dbReference type="Pfam" id="PF12047"/>
    </source>
</evidence>
<evidence type="ECO:0000256" key="2">
    <source>
        <dbReference type="ARBA" id="ARBA00023242"/>
    </source>
</evidence>
<dbReference type="GO" id="GO:0005634">
    <property type="term" value="C:nucleus"/>
    <property type="evidence" value="ECO:0007669"/>
    <property type="project" value="UniProtKB-SubCell"/>
</dbReference>
<comment type="subcellular location">
    <subcellularLocation>
        <location evidence="1">Nucleus</location>
    </subcellularLocation>
</comment>
<accession>A0AAV9UYZ6</accession>
<reference evidence="6 7" key="1">
    <citation type="submission" date="2019-10" db="EMBL/GenBank/DDBJ databases">
        <authorList>
            <person name="Palmer J.M."/>
        </authorList>
    </citation>
    <scope>NUCLEOTIDE SEQUENCE [LARGE SCALE GENOMIC DNA]</scope>
    <source>
        <strain evidence="6 7">TWF696</strain>
    </source>
</reference>
<evidence type="ECO:0000256" key="4">
    <source>
        <dbReference type="SAM" id="MobiDB-lite"/>
    </source>
</evidence>
<feature type="compositionally biased region" description="Low complexity" evidence="4">
    <location>
        <begin position="362"/>
        <end position="372"/>
    </location>
</feature>
<keyword evidence="3" id="KW-0175">Coiled coil</keyword>
<evidence type="ECO:0000256" key="3">
    <source>
        <dbReference type="SAM" id="Coils"/>
    </source>
</evidence>
<keyword evidence="7" id="KW-1185">Reference proteome</keyword>
<comment type="caution">
    <text evidence="6">The sequence shown here is derived from an EMBL/GenBank/DDBJ whole genome shotgun (WGS) entry which is preliminary data.</text>
</comment>
<protein>
    <recommendedName>
        <fullName evidence="5">RFTS domain-containing protein</fullName>
    </recommendedName>
</protein>
<feature type="compositionally biased region" description="Low complexity" evidence="4">
    <location>
        <begin position="453"/>
        <end position="464"/>
    </location>
</feature>
<feature type="compositionally biased region" description="Pro residues" evidence="4">
    <location>
        <begin position="388"/>
        <end position="399"/>
    </location>
</feature>
<sequence length="761" mass="85134">MLETHALKEPNPKKVHPDNWPTCDLYDAIVTSKKSTHKDGLIDLLDVLEKGPFHVKGRIRTISDELKEFVRNPNLVNCEILIANVRRWSIERLPDEKIIIWALGNAAWYGIHPAKSYQEIYDSMLQKAAIYNFIVDKYGNISARGPRLKTDMQTIYAEMAENPVLGSADDVKELVQTHRRFVIAQLLEDSRYKRTPFWKYMLDNYSDEIDEVKAVIDKVTREIQNATDEKAERLSNSPLVKAETSPPRRVTRNRSGTASSGASEPETSFKRKSREHSTDEPGSRRRKMSTGHASDKSNPPFKLGQKSRRSNRILASGSPPAVDVPEPSQERVVLSGRITRATRSSRQSPSSPHESHFQTSLPPAAASTASTARDTDVAPLPPQSQQAPPRPSEPKPPAEQPSVHKPSFETLKEVIKDAQKPVTKGKAVATPASKSTRLRSSKPTLITEPPPTKTKSTATPAGKAVSSSGSRRSATKMQKRAPSSDVVPLDENQAGFDDLRDQAISRLTQLHSMYQTISKSNSKAEYLKFMEFANDNAEWRKQHGLKPIYIDVVYATGYYSDEITDESVIQRVPGTEYLVDTMQWDFNTAVELLQNVNRGTYIHELLQPVKEARRNARLEAGKATRGRSRKTAAPEEIERPMLELKISSVPTGVSIKGGAAALDVSWECTGYDEQGQKCGFVIEDVATLEGAKKASDHWRTCPLRKRATEENLAKKKDNIEQAQDLLRDQQVRDPWTNIDNLVNWLQGEANKSRSWFPAGVC</sequence>